<sequence length="116" mass="12967">MKSEREFTSMAAMAATMGKPLMDSQITSTWMPAGKNKTYSTRMQKSGGKTTLNRSEKRVANDEVRTSLDNLDHELLSLSAHVGELRKEMRASMTLMWSLQTAIIRSLSTSPDPNQQ</sequence>
<feature type="compositionally biased region" description="Polar residues" evidence="1">
    <location>
        <begin position="38"/>
        <end position="53"/>
    </location>
</feature>
<accession>A0A0H5QJW5</accession>
<reference evidence="2" key="1">
    <citation type="submission" date="2015-04" db="EMBL/GenBank/DDBJ databases">
        <title>The genome sequence of the plant pathogenic Rhizarian Plasmodiophora brassicae reveals insights in its biotrophic life cycle and the origin of chitin synthesis.</title>
        <authorList>
            <person name="Schwelm A."/>
            <person name="Fogelqvist J."/>
            <person name="Knaust A."/>
            <person name="Julke S."/>
            <person name="Lilja T."/>
            <person name="Dhandapani V."/>
            <person name="Bonilla-Rosso G."/>
            <person name="Karlsson M."/>
            <person name="Shevchenko A."/>
            <person name="Choi S.R."/>
            <person name="Kim H.G."/>
            <person name="Park J.Y."/>
            <person name="Lim Y.P."/>
            <person name="Ludwig-Muller J."/>
            <person name="Dixelius C."/>
        </authorList>
    </citation>
    <scope>NUCLEOTIDE SEQUENCE</scope>
    <source>
        <tissue evidence="2">Potato root galls</tissue>
    </source>
</reference>
<feature type="region of interest" description="Disordered" evidence="1">
    <location>
        <begin position="38"/>
        <end position="59"/>
    </location>
</feature>
<name>A0A0H5QJW5_9EUKA</name>
<dbReference type="AlphaFoldDB" id="A0A0H5QJW5"/>
<evidence type="ECO:0000256" key="1">
    <source>
        <dbReference type="SAM" id="MobiDB-lite"/>
    </source>
</evidence>
<organism evidence="2">
    <name type="scientific">Spongospora subterranea</name>
    <dbReference type="NCBI Taxonomy" id="70186"/>
    <lineage>
        <taxon>Eukaryota</taxon>
        <taxon>Sar</taxon>
        <taxon>Rhizaria</taxon>
        <taxon>Endomyxa</taxon>
        <taxon>Phytomyxea</taxon>
        <taxon>Plasmodiophorida</taxon>
        <taxon>Plasmodiophoridae</taxon>
        <taxon>Spongospora</taxon>
    </lineage>
</organism>
<evidence type="ECO:0000313" key="2">
    <source>
        <dbReference type="EMBL" id="CRZ01927.1"/>
    </source>
</evidence>
<dbReference type="EMBL" id="HACM01001485">
    <property type="protein sequence ID" value="CRZ01927.1"/>
    <property type="molecule type" value="Transcribed_RNA"/>
</dbReference>
<proteinExistence type="predicted"/>
<protein>
    <submittedName>
        <fullName evidence="2">Uncharacterized protein</fullName>
    </submittedName>
</protein>